<dbReference type="InterPro" id="IPR029044">
    <property type="entry name" value="Nucleotide-diphossugar_trans"/>
</dbReference>
<evidence type="ECO:0000259" key="2">
    <source>
        <dbReference type="PROSITE" id="PS51371"/>
    </source>
</evidence>
<dbReference type="InterPro" id="IPR005835">
    <property type="entry name" value="NTP_transferase_dom"/>
</dbReference>
<gene>
    <name evidence="3" type="ORF">SAMN02745163_03347</name>
</gene>
<dbReference type="Gene3D" id="3.90.550.10">
    <property type="entry name" value="Spore Coat Polysaccharide Biosynthesis Protein SpsA, Chain A"/>
    <property type="match status" value="1"/>
</dbReference>
<feature type="domain" description="CBS" evidence="2">
    <location>
        <begin position="1"/>
        <end position="58"/>
    </location>
</feature>
<dbReference type="InterPro" id="IPR050486">
    <property type="entry name" value="Mannose-1P_guanyltransferase"/>
</dbReference>
<dbReference type="PANTHER" id="PTHR22572">
    <property type="entry name" value="SUGAR-1-PHOSPHATE GUANYL TRANSFERASE"/>
    <property type="match status" value="1"/>
</dbReference>
<dbReference type="RefSeq" id="WP_341423138.1">
    <property type="nucleotide sequence ID" value="NZ_FQZB01000014.1"/>
</dbReference>
<dbReference type="Gene3D" id="3.10.580.10">
    <property type="entry name" value="CBS-domain"/>
    <property type="match status" value="1"/>
</dbReference>
<dbReference type="InterPro" id="IPR046342">
    <property type="entry name" value="CBS_dom_sf"/>
</dbReference>
<name>A0A1M6QB02_9CLOT</name>
<reference evidence="3 4" key="1">
    <citation type="submission" date="2016-11" db="EMBL/GenBank/DDBJ databases">
        <authorList>
            <person name="Jaros S."/>
            <person name="Januszkiewicz K."/>
            <person name="Wedrychowicz H."/>
        </authorList>
    </citation>
    <scope>NUCLEOTIDE SEQUENCE [LARGE SCALE GENOMIC DNA]</scope>
    <source>
        <strain evidence="3 4">DSM 21758</strain>
    </source>
</reference>
<dbReference type="SUPFAM" id="SSF53448">
    <property type="entry name" value="Nucleotide-diphospho-sugar transferases"/>
    <property type="match status" value="1"/>
</dbReference>
<dbReference type="InterPro" id="IPR000644">
    <property type="entry name" value="CBS_dom"/>
</dbReference>
<dbReference type="AlphaFoldDB" id="A0A1M6QB02"/>
<organism evidence="3 4">
    <name type="scientific">Clostridium cavendishii DSM 21758</name>
    <dbReference type="NCBI Taxonomy" id="1121302"/>
    <lineage>
        <taxon>Bacteria</taxon>
        <taxon>Bacillati</taxon>
        <taxon>Bacillota</taxon>
        <taxon>Clostridia</taxon>
        <taxon>Eubacteriales</taxon>
        <taxon>Clostridiaceae</taxon>
        <taxon>Clostridium</taxon>
    </lineage>
</organism>
<keyword evidence="1" id="KW-0129">CBS domain</keyword>
<protein>
    <submittedName>
        <fullName evidence="3">CBS domain-containing protein</fullName>
    </submittedName>
</protein>
<dbReference type="STRING" id="1121302.SAMN02745163_03347"/>
<dbReference type="Pfam" id="PF00483">
    <property type="entry name" value="NTP_transferase"/>
    <property type="match status" value="1"/>
</dbReference>
<accession>A0A1M6QB02</accession>
<dbReference type="Proteomes" id="UP000184310">
    <property type="component" value="Unassembled WGS sequence"/>
</dbReference>
<evidence type="ECO:0000256" key="1">
    <source>
        <dbReference type="PROSITE-ProRule" id="PRU00703"/>
    </source>
</evidence>
<keyword evidence="4" id="KW-1185">Reference proteome</keyword>
<dbReference type="PROSITE" id="PS51371">
    <property type="entry name" value="CBS"/>
    <property type="match status" value="1"/>
</dbReference>
<evidence type="ECO:0000313" key="3">
    <source>
        <dbReference type="EMBL" id="SHK17422.1"/>
    </source>
</evidence>
<proteinExistence type="predicted"/>
<dbReference type="EMBL" id="FQZB01000014">
    <property type="protein sequence ID" value="SHK17422.1"/>
    <property type="molecule type" value="Genomic_DNA"/>
</dbReference>
<dbReference type="SUPFAM" id="SSF54631">
    <property type="entry name" value="CBS-domain pair"/>
    <property type="match status" value="1"/>
</dbReference>
<sequence>MENIDNLMISELDTIKEALVRLDYTAKKILFVTDAEKKLLGTVTDGDIRRWILRNGDLNSNIEEVMNRNPVYLEEVNEDEALSIMLEKTIDSVPILDERKNIIKIIFLNEQLDEEIIKKSNINSPVVIMAGGLGTRLHPYTKILPKPLIPIGDTPIIERIVNKFNSYGCKDFYLTVNYKKNMIKSYFNELEKNYAINYIEEDKPLGTGGSLSLLKGKINETFFVSNCDILIDTHYDEILKYHKEKGNKVTIISSLKNFVIPYGVFRLDKEGEINKIEEKPEYSYLINTGMYVLEPEVINDIPDNTFFNLPDILEIYMKKNVKIGVYPISEKAWMDMGQINEMQDMIDRIESNNRGK</sequence>
<evidence type="ECO:0000313" key="4">
    <source>
        <dbReference type="Proteomes" id="UP000184310"/>
    </source>
</evidence>
<dbReference type="CDD" id="cd06426">
    <property type="entry name" value="NTP_transferase_like_2"/>
    <property type="match status" value="1"/>
</dbReference>
<dbReference type="Pfam" id="PF00571">
    <property type="entry name" value="CBS"/>
    <property type="match status" value="1"/>
</dbReference>